<accession>A0A371GM92</accession>
<dbReference type="EMBL" id="QJKJ01005123">
    <property type="protein sequence ID" value="RDX91443.1"/>
    <property type="molecule type" value="Genomic_DNA"/>
</dbReference>
<keyword evidence="2" id="KW-1185">Reference proteome</keyword>
<evidence type="ECO:0000313" key="1">
    <source>
        <dbReference type="EMBL" id="RDX91443.1"/>
    </source>
</evidence>
<organism evidence="1 2">
    <name type="scientific">Mucuna pruriens</name>
    <name type="common">Velvet bean</name>
    <name type="synonym">Dolichos pruriens</name>
    <dbReference type="NCBI Taxonomy" id="157652"/>
    <lineage>
        <taxon>Eukaryota</taxon>
        <taxon>Viridiplantae</taxon>
        <taxon>Streptophyta</taxon>
        <taxon>Embryophyta</taxon>
        <taxon>Tracheophyta</taxon>
        <taxon>Spermatophyta</taxon>
        <taxon>Magnoliopsida</taxon>
        <taxon>eudicotyledons</taxon>
        <taxon>Gunneridae</taxon>
        <taxon>Pentapetalae</taxon>
        <taxon>rosids</taxon>
        <taxon>fabids</taxon>
        <taxon>Fabales</taxon>
        <taxon>Fabaceae</taxon>
        <taxon>Papilionoideae</taxon>
        <taxon>50 kb inversion clade</taxon>
        <taxon>NPAAA clade</taxon>
        <taxon>indigoferoid/millettioid clade</taxon>
        <taxon>Phaseoleae</taxon>
        <taxon>Mucuna</taxon>
    </lineage>
</organism>
<name>A0A371GM92_MUCPR</name>
<evidence type="ECO:0000313" key="2">
    <source>
        <dbReference type="Proteomes" id="UP000257109"/>
    </source>
</evidence>
<sequence length="104" mass="11407">MVHITLSCPSATVWIVSFIKGDFGITNMLYTSSMVGRESGLSFKQANATFAMKITSLTTGIIGRGSRWSSTSFNSKLDVEEVEYIEEMRSPGCFPIIISKQSTP</sequence>
<protein>
    <submittedName>
        <fullName evidence="1">Uncharacterized protein</fullName>
    </submittedName>
</protein>
<dbReference type="Proteomes" id="UP000257109">
    <property type="component" value="Unassembled WGS sequence"/>
</dbReference>
<gene>
    <name evidence="1" type="ORF">CR513_26578</name>
</gene>
<reference evidence="1" key="1">
    <citation type="submission" date="2018-05" db="EMBL/GenBank/DDBJ databases">
        <title>Draft genome of Mucuna pruriens seed.</title>
        <authorList>
            <person name="Nnadi N.E."/>
            <person name="Vos R."/>
            <person name="Hasami M.H."/>
            <person name="Devisetty U.K."/>
            <person name="Aguiy J.C."/>
        </authorList>
    </citation>
    <scope>NUCLEOTIDE SEQUENCE [LARGE SCALE GENOMIC DNA]</scope>
    <source>
        <strain evidence="1">JCA_2017</strain>
    </source>
</reference>
<comment type="caution">
    <text evidence="1">The sequence shown here is derived from an EMBL/GenBank/DDBJ whole genome shotgun (WGS) entry which is preliminary data.</text>
</comment>
<feature type="non-terminal residue" evidence="1">
    <location>
        <position position="1"/>
    </location>
</feature>
<dbReference type="AlphaFoldDB" id="A0A371GM92"/>
<proteinExistence type="predicted"/>